<evidence type="ECO:0000259" key="2">
    <source>
        <dbReference type="PROSITE" id="PS50112"/>
    </source>
</evidence>
<feature type="compositionally biased region" description="Low complexity" evidence="1">
    <location>
        <begin position="56"/>
        <end position="76"/>
    </location>
</feature>
<dbReference type="Proteomes" id="UP000789405">
    <property type="component" value="Unassembled WGS sequence"/>
</dbReference>
<dbReference type="SUPFAM" id="SSF55785">
    <property type="entry name" value="PYP-like sensor domain (PAS domain)"/>
    <property type="match status" value="1"/>
</dbReference>
<feature type="domain" description="PAS" evidence="2">
    <location>
        <begin position="175"/>
        <end position="211"/>
    </location>
</feature>
<evidence type="ECO:0000313" key="3">
    <source>
        <dbReference type="EMBL" id="CAG8489683.1"/>
    </source>
</evidence>
<dbReference type="AlphaFoldDB" id="A0A9N8WPW9"/>
<feature type="region of interest" description="Disordered" evidence="1">
    <location>
        <begin position="105"/>
        <end position="144"/>
    </location>
</feature>
<protein>
    <submittedName>
        <fullName evidence="3">10714_t:CDS:1</fullName>
    </submittedName>
</protein>
<dbReference type="CDD" id="cd00130">
    <property type="entry name" value="PAS"/>
    <property type="match status" value="1"/>
</dbReference>
<evidence type="ECO:0000313" key="4">
    <source>
        <dbReference type="Proteomes" id="UP000789405"/>
    </source>
</evidence>
<reference evidence="3" key="1">
    <citation type="submission" date="2021-06" db="EMBL/GenBank/DDBJ databases">
        <authorList>
            <person name="Kallberg Y."/>
            <person name="Tangrot J."/>
            <person name="Rosling A."/>
        </authorList>
    </citation>
    <scope>NUCLEOTIDE SEQUENCE</scope>
    <source>
        <strain evidence="3">MA453B</strain>
    </source>
</reference>
<proteinExistence type="predicted"/>
<feature type="region of interest" description="Disordered" evidence="1">
    <location>
        <begin position="16"/>
        <end position="42"/>
    </location>
</feature>
<gene>
    <name evidence="3" type="ORF">DERYTH_LOCUS2349</name>
</gene>
<keyword evidence="4" id="KW-1185">Reference proteome</keyword>
<dbReference type="EMBL" id="CAJVPY010000737">
    <property type="protein sequence ID" value="CAG8489683.1"/>
    <property type="molecule type" value="Genomic_DNA"/>
</dbReference>
<dbReference type="InterPro" id="IPR000014">
    <property type="entry name" value="PAS"/>
</dbReference>
<name>A0A9N8WPW9_9GLOM</name>
<feature type="compositionally biased region" description="Low complexity" evidence="1">
    <location>
        <begin position="110"/>
        <end position="144"/>
    </location>
</feature>
<feature type="compositionally biased region" description="Basic residues" evidence="1">
    <location>
        <begin position="23"/>
        <end position="32"/>
    </location>
</feature>
<evidence type="ECO:0000256" key="1">
    <source>
        <dbReference type="SAM" id="MobiDB-lite"/>
    </source>
</evidence>
<dbReference type="OrthoDB" id="1555531at2759"/>
<comment type="caution">
    <text evidence="3">The sequence shown here is derived from an EMBL/GenBank/DDBJ whole genome shotgun (WGS) entry which is preliminary data.</text>
</comment>
<sequence>MSTQLVERTPSMFSLSPYSLNDHHHHHHHHSTSTHSYQPYDPINSAEQNLYISGHIPSHQHSSHSSYPTPYTSPPSRMRTATDSNPSSSTSLSFNYSPFLTKSPKFIDQPSTTTTTTIMNSSTSSPPPTTTTTTSTSTLSSCSSRLSTDNQPTITMFLTIEGLECAKVSDECLCILGYYPSELINRSLYNYITLEDGPKLQRLINTLLGRVHRYPSLPFVTSDDQRFSRINPENLQYSAYGSTGIDVSDMISLKQRNGQYDLYNVRMYLGGGLGANLNQKETWNELYIVAHFTRVKLVTPSLLLIDSRRSSAFSPTRSPTTISPLYQDLIDNSKSNNFNNNMDISYHHHQPPPLQQFNYSHHHSSSASVKNCHIVDEEISNSNSLIINDERDENNIRKSGLPEVTTADSTSPTIMSVNSLLC</sequence>
<accession>A0A9N8WPW9</accession>
<dbReference type="InterPro" id="IPR035965">
    <property type="entry name" value="PAS-like_dom_sf"/>
</dbReference>
<dbReference type="Gene3D" id="3.30.450.20">
    <property type="entry name" value="PAS domain"/>
    <property type="match status" value="1"/>
</dbReference>
<dbReference type="PROSITE" id="PS50112">
    <property type="entry name" value="PAS"/>
    <property type="match status" value="1"/>
</dbReference>
<organism evidence="3 4">
    <name type="scientific">Dentiscutata erythropus</name>
    <dbReference type="NCBI Taxonomy" id="1348616"/>
    <lineage>
        <taxon>Eukaryota</taxon>
        <taxon>Fungi</taxon>
        <taxon>Fungi incertae sedis</taxon>
        <taxon>Mucoromycota</taxon>
        <taxon>Glomeromycotina</taxon>
        <taxon>Glomeromycetes</taxon>
        <taxon>Diversisporales</taxon>
        <taxon>Gigasporaceae</taxon>
        <taxon>Dentiscutata</taxon>
    </lineage>
</organism>
<feature type="region of interest" description="Disordered" evidence="1">
    <location>
        <begin position="56"/>
        <end position="89"/>
    </location>
</feature>